<feature type="compositionally biased region" description="Polar residues" evidence="1">
    <location>
        <begin position="11"/>
        <end position="24"/>
    </location>
</feature>
<evidence type="ECO:0000313" key="3">
    <source>
        <dbReference type="Proteomes" id="UP001165065"/>
    </source>
</evidence>
<proteinExistence type="predicted"/>
<evidence type="ECO:0000313" key="2">
    <source>
        <dbReference type="EMBL" id="GMI35449.1"/>
    </source>
</evidence>
<dbReference type="AlphaFoldDB" id="A0A9W7G6J2"/>
<protein>
    <submittedName>
        <fullName evidence="2">Uncharacterized protein</fullName>
    </submittedName>
</protein>
<comment type="caution">
    <text evidence="2">The sequence shown here is derived from an EMBL/GenBank/DDBJ whole genome shotgun (WGS) entry which is preliminary data.</text>
</comment>
<keyword evidence="3" id="KW-1185">Reference proteome</keyword>
<reference evidence="3" key="1">
    <citation type="journal article" date="2023" name="Commun. Biol.">
        <title>Genome analysis of Parmales, the sister group of diatoms, reveals the evolutionary specialization of diatoms from phago-mixotrophs to photoautotrophs.</title>
        <authorList>
            <person name="Ban H."/>
            <person name="Sato S."/>
            <person name="Yoshikawa S."/>
            <person name="Yamada K."/>
            <person name="Nakamura Y."/>
            <person name="Ichinomiya M."/>
            <person name="Sato N."/>
            <person name="Blanc-Mathieu R."/>
            <person name="Endo H."/>
            <person name="Kuwata A."/>
            <person name="Ogata H."/>
        </authorList>
    </citation>
    <scope>NUCLEOTIDE SEQUENCE [LARGE SCALE GENOMIC DNA]</scope>
</reference>
<feature type="region of interest" description="Disordered" evidence="1">
    <location>
        <begin position="1"/>
        <end position="24"/>
    </location>
</feature>
<dbReference type="Proteomes" id="UP001165065">
    <property type="component" value="Unassembled WGS sequence"/>
</dbReference>
<dbReference type="EMBL" id="BRYA01000054">
    <property type="protein sequence ID" value="GMI35449.1"/>
    <property type="molecule type" value="Genomic_DNA"/>
</dbReference>
<dbReference type="OrthoDB" id="193308at2759"/>
<name>A0A9W7G6J2_9STRA</name>
<accession>A0A9W7G6J2</accession>
<sequence>MRSNWVVPPELTTSDEFTSSPLNANRRTSTRLAGQLAASKQETQATKRVLESPFSLTLKDTASSLLFGGSIYLLSSSRNSPALTFLGNLFYGPDEPWIKDRRDGLFGSPPPLILFTFCSLTAVAGLALDRFVLLTSQGDANVTLQLAGVLLINAAFLELSRVDSGSKSVTRSTSELQTLRSSEFTEFAKARINLLAPTGSCHKADVVRAFRRYYGKYRSAGEGGGITDREIEGLFVEWNKVEGTGKLPTKAGFVKGLAVKEDVLM</sequence>
<organism evidence="2 3">
    <name type="scientific">Triparma columacea</name>
    <dbReference type="NCBI Taxonomy" id="722753"/>
    <lineage>
        <taxon>Eukaryota</taxon>
        <taxon>Sar</taxon>
        <taxon>Stramenopiles</taxon>
        <taxon>Ochrophyta</taxon>
        <taxon>Bolidophyceae</taxon>
        <taxon>Parmales</taxon>
        <taxon>Triparmaceae</taxon>
        <taxon>Triparma</taxon>
    </lineage>
</organism>
<gene>
    <name evidence="2" type="ORF">TrCOL_g6369</name>
</gene>
<evidence type="ECO:0000256" key="1">
    <source>
        <dbReference type="SAM" id="MobiDB-lite"/>
    </source>
</evidence>